<evidence type="ECO:0000313" key="2">
    <source>
        <dbReference type="Proteomes" id="UP000023152"/>
    </source>
</evidence>
<organism evidence="1 2">
    <name type="scientific">Reticulomyxa filosa</name>
    <dbReference type="NCBI Taxonomy" id="46433"/>
    <lineage>
        <taxon>Eukaryota</taxon>
        <taxon>Sar</taxon>
        <taxon>Rhizaria</taxon>
        <taxon>Retaria</taxon>
        <taxon>Foraminifera</taxon>
        <taxon>Monothalamids</taxon>
        <taxon>Reticulomyxidae</taxon>
        <taxon>Reticulomyxa</taxon>
    </lineage>
</organism>
<name>X6NIM2_RETFI</name>
<accession>X6NIM2</accession>
<evidence type="ECO:0000313" key="1">
    <source>
        <dbReference type="EMBL" id="ETO25826.1"/>
    </source>
</evidence>
<gene>
    <name evidence="1" type="ORF">RFI_11312</name>
</gene>
<comment type="caution">
    <text evidence="1">The sequence shown here is derived from an EMBL/GenBank/DDBJ whole genome shotgun (WGS) entry which is preliminary data.</text>
</comment>
<dbReference type="EMBL" id="ASPP01008261">
    <property type="protein sequence ID" value="ETO25826.1"/>
    <property type="molecule type" value="Genomic_DNA"/>
</dbReference>
<sequence>MPDRLHNAREEMKSLTIELNLKYNNEQKQSIKISEDMKYVTFIQKIVQSLNIKKLSDTKRIEDMVQITFTSNSGVFNKKTYFNIQNTIPQITHVTIDTDGKAILNFIPEYRGSFEVEAQLGFESGDIQETYMTFAKLPIVFPLKEVDTVAEVLQTYPSSITCKFRMRSTTIPGLEFGEWSKVCSYGNRLTDDNLAPW</sequence>
<dbReference type="AlphaFoldDB" id="X6NIM2"/>
<reference evidence="1 2" key="1">
    <citation type="journal article" date="2013" name="Curr. Biol.">
        <title>The Genome of the Foraminiferan Reticulomyxa filosa.</title>
        <authorList>
            <person name="Glockner G."/>
            <person name="Hulsmann N."/>
            <person name="Schleicher M."/>
            <person name="Noegel A.A."/>
            <person name="Eichinger L."/>
            <person name="Gallinger C."/>
            <person name="Pawlowski J."/>
            <person name="Sierra R."/>
            <person name="Euteneuer U."/>
            <person name="Pillet L."/>
            <person name="Moustafa A."/>
            <person name="Platzer M."/>
            <person name="Groth M."/>
            <person name="Szafranski K."/>
            <person name="Schliwa M."/>
        </authorList>
    </citation>
    <scope>NUCLEOTIDE SEQUENCE [LARGE SCALE GENOMIC DNA]</scope>
</reference>
<protein>
    <submittedName>
        <fullName evidence="1">Uncharacterized protein</fullName>
    </submittedName>
</protein>
<dbReference type="Proteomes" id="UP000023152">
    <property type="component" value="Unassembled WGS sequence"/>
</dbReference>
<proteinExistence type="predicted"/>
<keyword evidence="2" id="KW-1185">Reference proteome</keyword>